<evidence type="ECO:0000256" key="1">
    <source>
        <dbReference type="ARBA" id="ARBA00004167"/>
    </source>
</evidence>
<proteinExistence type="predicted"/>
<evidence type="ECO:0000256" key="4">
    <source>
        <dbReference type="ARBA" id="ARBA00023136"/>
    </source>
</evidence>
<comment type="subcellular location">
    <subcellularLocation>
        <location evidence="1">Membrane</location>
        <topology evidence="1">Single-pass membrane protein</topology>
    </subcellularLocation>
</comment>
<feature type="region of interest" description="Disordered" evidence="5">
    <location>
        <begin position="457"/>
        <end position="476"/>
    </location>
</feature>
<keyword evidence="3" id="KW-1133">Transmembrane helix</keyword>
<dbReference type="InterPro" id="IPR057840">
    <property type="entry name" value="FimV_N"/>
</dbReference>
<protein>
    <recommendedName>
        <fullName evidence="6">FimV N-terminal domain-containing protein</fullName>
    </recommendedName>
</protein>
<dbReference type="InterPro" id="IPR051694">
    <property type="entry name" value="Immunoregulatory_rcpt-like"/>
</dbReference>
<feature type="compositionally biased region" description="Basic and acidic residues" evidence="5">
    <location>
        <begin position="898"/>
        <end position="907"/>
    </location>
</feature>
<feature type="compositionally biased region" description="Polar residues" evidence="5">
    <location>
        <begin position="838"/>
        <end position="862"/>
    </location>
</feature>
<dbReference type="PANTHER" id="PTHR15549:SF26">
    <property type="entry name" value="AXIAL BUDDING PATTERN PROTEIN 2-RELATED"/>
    <property type="match status" value="1"/>
</dbReference>
<sequence>MRSWVTLFIGGCGLLLATRVQALGIGEPLTVSPLNRPLHAVLPLTASARLEPAQVTVTLADAAAYRRAGLTPDALGDGITARVEKRDGGLAIVLDSDQRVREPFLDLLLTVSWPQGQWQRDVSLLFDPPDYAAARPLLAAAGAASPEISAAGWPQTLTVAPGATLSTLAAALPPHQGVSLEAAMLALYRANRRAFVGGDLDRLRAGVSLDVPPVGTVAALTDQAPQALRALRDAADGADVGSQAESESLGQRRPAQVSGPDDTEALARQVAALTRQPQRQLATIADLERQRERLTMALAARATPLETGEAAVVAAKGLAVPTGDASADSAPASSTSTLSTSAGTAADASTVDDGVAASGSTPTAGEAATDDAAPDASSAAATSSPSPAKSTSLTPSASSTSPAATASNASAAAPSLWQRAVSWAPLLGALAILGLLWALLWQRRRARAQIAHRGENEMKGNAPEAHVEPPGAPRRRVPGKLLACIKRGRRRRRGHHDGAETETGAAAISQADIYIAYGRFAAARDWLEPRLTEDPRHRLSLIRALGELREIEAMERVLAGFDDSASRGQRRTAQALAADYRARYVDESCAVATDHAQAAAADTAAASLLAEDEGALSLARVEDVDALFDAALGSEASPAPEAPSVPERTPSSDSAPIERASTPPGSEGADAESIETRPDAAPTLALEPLPHAFDVAPETLGAAPAPTVGPSAAEPGEHRLAGAQEGAVQVSEGQVDGAQGEQEPYGEKPEGAAAASEAPQEHRARRWGSDGDATSATLAFGDDLAPQALRIDYQPPILELDDAPSPPPAPPSDSASEIEMPPLALDSQTWRPMGEPASTETSPQSVDAASPGSTSSRDTSAGNAPPRNTAHQQGVSPDDTSLQRGIPVGWEVEEVEFEPLHRDNGRP</sequence>
<feature type="compositionally biased region" description="Low complexity" evidence="5">
    <location>
        <begin position="374"/>
        <end position="404"/>
    </location>
</feature>
<dbReference type="EMBL" id="CP159578">
    <property type="protein sequence ID" value="XCJ78125.1"/>
    <property type="molecule type" value="Genomic_DNA"/>
</dbReference>
<dbReference type="PANTHER" id="PTHR15549">
    <property type="entry name" value="PAIRED IMMUNOGLOBULIN-LIKE TYPE 2 RECEPTOR"/>
    <property type="match status" value="1"/>
</dbReference>
<dbReference type="GO" id="GO:0071944">
    <property type="term" value="C:cell periphery"/>
    <property type="evidence" value="ECO:0007669"/>
    <property type="project" value="UniProtKB-ARBA"/>
</dbReference>
<evidence type="ECO:0000256" key="5">
    <source>
        <dbReference type="SAM" id="MobiDB-lite"/>
    </source>
</evidence>
<feature type="region of interest" description="Disordered" evidence="5">
    <location>
        <begin position="700"/>
        <end position="907"/>
    </location>
</feature>
<feature type="domain" description="FimV N-terminal" evidence="6">
    <location>
        <begin position="23"/>
        <end position="129"/>
    </location>
</feature>
<feature type="compositionally biased region" description="Low complexity" evidence="5">
    <location>
        <begin position="322"/>
        <end position="367"/>
    </location>
</feature>
<feature type="region of interest" description="Disordered" evidence="5">
    <location>
        <begin position="322"/>
        <end position="404"/>
    </location>
</feature>
<dbReference type="AlphaFoldDB" id="A0AB74UBW7"/>
<feature type="compositionally biased region" description="Polar residues" evidence="5">
    <location>
        <begin position="869"/>
        <end position="883"/>
    </location>
</feature>
<dbReference type="GO" id="GO:0016020">
    <property type="term" value="C:membrane"/>
    <property type="evidence" value="ECO:0007669"/>
    <property type="project" value="UniProtKB-SubCell"/>
</dbReference>
<gene>
    <name evidence="7" type="ORF">ABV408_11795</name>
</gene>
<evidence type="ECO:0000256" key="3">
    <source>
        <dbReference type="ARBA" id="ARBA00022989"/>
    </source>
</evidence>
<feature type="region of interest" description="Disordered" evidence="5">
    <location>
        <begin position="635"/>
        <end position="675"/>
    </location>
</feature>
<keyword evidence="2" id="KW-0812">Transmembrane</keyword>
<evidence type="ECO:0000313" key="7">
    <source>
        <dbReference type="EMBL" id="XCJ78125.1"/>
    </source>
</evidence>
<reference evidence="7" key="1">
    <citation type="submission" date="2024-06" db="EMBL/GenBank/DDBJ databases">
        <title>Complete genome of Salinicola endophyticus HNIBRBA4755.</title>
        <authorList>
            <person name="Shin S.Y."/>
            <person name="Kang H."/>
            <person name="Song J."/>
        </authorList>
    </citation>
    <scope>NUCLEOTIDE SEQUENCE</scope>
    <source>
        <strain evidence="7">HNIBRBA4755</strain>
    </source>
</reference>
<feature type="region of interest" description="Disordered" evidence="5">
    <location>
        <begin position="234"/>
        <end position="263"/>
    </location>
</feature>
<keyword evidence="4" id="KW-0472">Membrane</keyword>
<evidence type="ECO:0000259" key="6">
    <source>
        <dbReference type="Pfam" id="PF25800"/>
    </source>
</evidence>
<dbReference type="Pfam" id="PF25800">
    <property type="entry name" value="FimV_N"/>
    <property type="match status" value="1"/>
</dbReference>
<evidence type="ECO:0000256" key="2">
    <source>
        <dbReference type="ARBA" id="ARBA00022692"/>
    </source>
</evidence>
<dbReference type="RefSeq" id="WP_353979146.1">
    <property type="nucleotide sequence ID" value="NZ_CP159578.1"/>
</dbReference>
<name>A0AB74UBW7_9GAMM</name>
<feature type="compositionally biased region" description="Low complexity" evidence="5">
    <location>
        <begin position="635"/>
        <end position="647"/>
    </location>
</feature>
<organism evidence="7">
    <name type="scientific">Salinicola endophyticus</name>
    <dbReference type="NCBI Taxonomy" id="1949083"/>
    <lineage>
        <taxon>Bacteria</taxon>
        <taxon>Pseudomonadati</taxon>
        <taxon>Pseudomonadota</taxon>
        <taxon>Gammaproteobacteria</taxon>
        <taxon>Oceanospirillales</taxon>
        <taxon>Halomonadaceae</taxon>
        <taxon>Salinicola</taxon>
    </lineage>
</organism>
<accession>A0AB74UBW7</accession>